<keyword evidence="9" id="KW-1185">Reference proteome</keyword>
<dbReference type="RefSeq" id="WP_089378431.1">
    <property type="nucleotide sequence ID" value="NZ_FZNX01000003.1"/>
</dbReference>
<gene>
    <name evidence="8" type="ORF">SAMN04488111_2151</name>
</gene>
<evidence type="ECO:0000256" key="4">
    <source>
        <dbReference type="ARBA" id="ARBA00023136"/>
    </source>
</evidence>
<sequence length="537" mass="59568">MKTKNIFKLLFFFFGILIFFSACTNELDVSPKDDDEFLSEDFYSSSDSYRQALAGIYGNLSLTGTTGPASSNLQGIDAGTSQYARALWYLEDLAADEVIWSYENDEGGAVKAIQRNTWSASNTILLGFFSRAMFSVALTNDFLRQSSEESLASRGHSAMSSEIKTYRAEARLLRALSYYHLMDLFGKAAFVTENDPIGVYQGPEYNREQLFQFIESELLAIEGDLVGSNQNEYARADKAVAWMILAKMYLNAEVYLGQNKYSECLTYCNKIINGGFSLSSDYFYNFLADNDFNEAGQNEIIFPLVVDSKVTQNWGATTVIINGEVGSLEGNAVPLGVDNGWGGALRVREQFANKFLNGDVPLTDARNTLITEGREATIEDVGDRDAGYVITKFKNIGVDGSRGGTHFEFVNTDFPLFRLGDVYLMYAEAVVRGGSGGTMNEAVDYVNALRNRANSATITSNDLTLNFLIDERSRELHWEGHRRQDLIRFGLFTGGNYNWAWKGGSPNGIALSSHLDIYPMPANNMAANPNLTQNPGY</sequence>
<evidence type="ECO:0000313" key="8">
    <source>
        <dbReference type="EMBL" id="SNR62834.1"/>
    </source>
</evidence>
<proteinExistence type="inferred from homology"/>
<comment type="subcellular location">
    <subcellularLocation>
        <location evidence="1">Cell outer membrane</location>
    </subcellularLocation>
</comment>
<dbReference type="CDD" id="cd08977">
    <property type="entry name" value="SusD"/>
    <property type="match status" value="1"/>
</dbReference>
<evidence type="ECO:0000259" key="7">
    <source>
        <dbReference type="Pfam" id="PF07980"/>
    </source>
</evidence>
<dbReference type="EMBL" id="FZNX01000003">
    <property type="protein sequence ID" value="SNR62834.1"/>
    <property type="molecule type" value="Genomic_DNA"/>
</dbReference>
<dbReference type="Proteomes" id="UP000198412">
    <property type="component" value="Unassembled WGS sequence"/>
</dbReference>
<dbReference type="AlphaFoldDB" id="A0A238XWU7"/>
<keyword evidence="4" id="KW-0472">Membrane</keyword>
<comment type="similarity">
    <text evidence="2">Belongs to the SusD family.</text>
</comment>
<dbReference type="SUPFAM" id="SSF48452">
    <property type="entry name" value="TPR-like"/>
    <property type="match status" value="1"/>
</dbReference>
<dbReference type="Pfam" id="PF07980">
    <property type="entry name" value="SusD_RagB"/>
    <property type="match status" value="1"/>
</dbReference>
<protein>
    <submittedName>
        <fullName evidence="8">SusD family protein</fullName>
    </submittedName>
</protein>
<organism evidence="8 9">
    <name type="scientific">Lutibacter flavus</name>
    <dbReference type="NCBI Taxonomy" id="691689"/>
    <lineage>
        <taxon>Bacteria</taxon>
        <taxon>Pseudomonadati</taxon>
        <taxon>Bacteroidota</taxon>
        <taxon>Flavobacteriia</taxon>
        <taxon>Flavobacteriales</taxon>
        <taxon>Flavobacteriaceae</taxon>
        <taxon>Lutibacter</taxon>
    </lineage>
</organism>
<keyword evidence="3 6" id="KW-0732">Signal</keyword>
<accession>A0A238XWU7</accession>
<evidence type="ECO:0000256" key="1">
    <source>
        <dbReference type="ARBA" id="ARBA00004442"/>
    </source>
</evidence>
<reference evidence="9" key="1">
    <citation type="submission" date="2017-06" db="EMBL/GenBank/DDBJ databases">
        <authorList>
            <person name="Varghese N."/>
            <person name="Submissions S."/>
        </authorList>
    </citation>
    <scope>NUCLEOTIDE SEQUENCE [LARGE SCALE GENOMIC DNA]</scope>
    <source>
        <strain evidence="9">DSM 27993</strain>
    </source>
</reference>
<evidence type="ECO:0000256" key="5">
    <source>
        <dbReference type="ARBA" id="ARBA00023237"/>
    </source>
</evidence>
<dbReference type="OrthoDB" id="5694214at2"/>
<feature type="signal peptide" evidence="6">
    <location>
        <begin position="1"/>
        <end position="24"/>
    </location>
</feature>
<dbReference type="Gene3D" id="1.10.3780.10">
    <property type="entry name" value="SusD-like"/>
    <property type="match status" value="1"/>
</dbReference>
<evidence type="ECO:0000256" key="6">
    <source>
        <dbReference type="SAM" id="SignalP"/>
    </source>
</evidence>
<feature type="domain" description="RagB/SusD" evidence="7">
    <location>
        <begin position="380"/>
        <end position="537"/>
    </location>
</feature>
<feature type="chain" id="PRO_5012647223" evidence="6">
    <location>
        <begin position="25"/>
        <end position="537"/>
    </location>
</feature>
<evidence type="ECO:0000256" key="2">
    <source>
        <dbReference type="ARBA" id="ARBA00006275"/>
    </source>
</evidence>
<evidence type="ECO:0000313" key="9">
    <source>
        <dbReference type="Proteomes" id="UP000198412"/>
    </source>
</evidence>
<dbReference type="PROSITE" id="PS51257">
    <property type="entry name" value="PROKAR_LIPOPROTEIN"/>
    <property type="match status" value="1"/>
</dbReference>
<dbReference type="Gene3D" id="1.25.40.10">
    <property type="entry name" value="Tetratricopeptide repeat domain"/>
    <property type="match status" value="1"/>
</dbReference>
<dbReference type="InterPro" id="IPR011990">
    <property type="entry name" value="TPR-like_helical_dom_sf"/>
</dbReference>
<dbReference type="GO" id="GO:0009279">
    <property type="term" value="C:cell outer membrane"/>
    <property type="evidence" value="ECO:0007669"/>
    <property type="project" value="UniProtKB-SubCell"/>
</dbReference>
<evidence type="ECO:0000256" key="3">
    <source>
        <dbReference type="ARBA" id="ARBA00022729"/>
    </source>
</evidence>
<dbReference type="Gene3D" id="1.25.40.390">
    <property type="match status" value="1"/>
</dbReference>
<name>A0A238XWU7_9FLAO</name>
<dbReference type="InterPro" id="IPR012944">
    <property type="entry name" value="SusD_RagB_dom"/>
</dbReference>
<keyword evidence="5" id="KW-0998">Cell outer membrane</keyword>